<name>A0AA41UYA2_PAPNU</name>
<proteinExistence type="predicted"/>
<evidence type="ECO:0000256" key="6">
    <source>
        <dbReference type="SAM" id="MobiDB-lite"/>
    </source>
</evidence>
<dbReference type="AlphaFoldDB" id="A0AA41UYA2"/>
<dbReference type="SMART" id="SM01019">
    <property type="entry name" value="B3"/>
    <property type="match status" value="1"/>
</dbReference>
<accession>A0AA41UYA2</accession>
<dbReference type="InterPro" id="IPR015300">
    <property type="entry name" value="DNA-bd_pseudobarrel_sf"/>
</dbReference>
<dbReference type="PROSITE" id="PS50863">
    <property type="entry name" value="B3"/>
    <property type="match status" value="1"/>
</dbReference>
<evidence type="ECO:0000256" key="3">
    <source>
        <dbReference type="ARBA" id="ARBA00023125"/>
    </source>
</evidence>
<dbReference type="Proteomes" id="UP001177140">
    <property type="component" value="Unassembled WGS sequence"/>
</dbReference>
<feature type="compositionally biased region" description="Basic and acidic residues" evidence="6">
    <location>
        <begin position="110"/>
        <end position="122"/>
    </location>
</feature>
<protein>
    <recommendedName>
        <fullName evidence="7">TF-B3 domain-containing protein</fullName>
    </recommendedName>
</protein>
<reference evidence="8" key="1">
    <citation type="submission" date="2022-03" db="EMBL/GenBank/DDBJ databases">
        <title>A functionally conserved STORR gene fusion in Papaver species that diverged 16.8 million years ago.</title>
        <authorList>
            <person name="Catania T."/>
        </authorList>
    </citation>
    <scope>NUCLEOTIDE SEQUENCE</scope>
    <source>
        <strain evidence="8">S-191538</strain>
    </source>
</reference>
<feature type="region of interest" description="Disordered" evidence="6">
    <location>
        <begin position="110"/>
        <end position="163"/>
    </location>
</feature>
<keyword evidence="9" id="KW-1185">Reference proteome</keyword>
<dbReference type="InterPro" id="IPR050655">
    <property type="entry name" value="Plant_B3_domain"/>
</dbReference>
<evidence type="ECO:0000313" key="9">
    <source>
        <dbReference type="Proteomes" id="UP001177140"/>
    </source>
</evidence>
<comment type="subcellular location">
    <subcellularLocation>
        <location evidence="1">Nucleus</location>
    </subcellularLocation>
</comment>
<keyword evidence="2" id="KW-0805">Transcription regulation</keyword>
<sequence>MGTQQMHGRPSFFKVLIGNFTKELRIPFNFIEKFNGMIPVDAILRSPSGRCWTVNVVEEENGLFFREGWPDFVRKHGLECDDFMTVKYLGNSQFKVKLYATNGCEKELPLPHKNRRDAETSKYGKGYMQTDSSCGEKHKKRSASLSPSKWPYKKNKNGEGTSTLPTASLIHSNLSCRIDGKERTAQVASSFKSKYPFFAVFIGESYLSQGYLVRSLASFTFRPYCTQHCL</sequence>
<evidence type="ECO:0000313" key="8">
    <source>
        <dbReference type="EMBL" id="MCL7024904.1"/>
    </source>
</evidence>
<feature type="domain" description="TF-B3" evidence="7">
    <location>
        <begin position="9"/>
        <end position="102"/>
    </location>
</feature>
<dbReference type="Pfam" id="PF02362">
    <property type="entry name" value="B3"/>
    <property type="match status" value="1"/>
</dbReference>
<evidence type="ECO:0000256" key="4">
    <source>
        <dbReference type="ARBA" id="ARBA00023163"/>
    </source>
</evidence>
<evidence type="ECO:0000256" key="1">
    <source>
        <dbReference type="ARBA" id="ARBA00004123"/>
    </source>
</evidence>
<dbReference type="SUPFAM" id="SSF101936">
    <property type="entry name" value="DNA-binding pseudobarrel domain"/>
    <property type="match status" value="1"/>
</dbReference>
<evidence type="ECO:0000259" key="7">
    <source>
        <dbReference type="PROSITE" id="PS50863"/>
    </source>
</evidence>
<organism evidence="8 9">
    <name type="scientific">Papaver nudicaule</name>
    <name type="common">Iceland poppy</name>
    <dbReference type="NCBI Taxonomy" id="74823"/>
    <lineage>
        <taxon>Eukaryota</taxon>
        <taxon>Viridiplantae</taxon>
        <taxon>Streptophyta</taxon>
        <taxon>Embryophyta</taxon>
        <taxon>Tracheophyta</taxon>
        <taxon>Spermatophyta</taxon>
        <taxon>Magnoliopsida</taxon>
        <taxon>Ranunculales</taxon>
        <taxon>Papaveraceae</taxon>
        <taxon>Papaveroideae</taxon>
        <taxon>Papaver</taxon>
    </lineage>
</organism>
<keyword evidence="3" id="KW-0238">DNA-binding</keyword>
<dbReference type="InterPro" id="IPR003340">
    <property type="entry name" value="B3_DNA-bd"/>
</dbReference>
<dbReference type="GO" id="GO:0003677">
    <property type="term" value="F:DNA binding"/>
    <property type="evidence" value="ECO:0007669"/>
    <property type="project" value="UniProtKB-KW"/>
</dbReference>
<dbReference type="PANTHER" id="PTHR31920">
    <property type="entry name" value="B3 DOMAIN-CONTAINING"/>
    <property type="match status" value="1"/>
</dbReference>
<keyword evidence="4" id="KW-0804">Transcription</keyword>
<dbReference type="GO" id="GO:0005634">
    <property type="term" value="C:nucleus"/>
    <property type="evidence" value="ECO:0007669"/>
    <property type="project" value="UniProtKB-SubCell"/>
</dbReference>
<dbReference type="Gene3D" id="2.40.330.10">
    <property type="entry name" value="DNA-binding pseudobarrel domain"/>
    <property type="match status" value="1"/>
</dbReference>
<gene>
    <name evidence="8" type="ORF">MKW94_000533</name>
</gene>
<evidence type="ECO:0000256" key="2">
    <source>
        <dbReference type="ARBA" id="ARBA00023015"/>
    </source>
</evidence>
<dbReference type="PANTHER" id="PTHR31920:SF135">
    <property type="entry name" value="B3 DOMAIN-CONTAINING PROTEIN OS03G0621600-RELATED"/>
    <property type="match status" value="1"/>
</dbReference>
<dbReference type="EMBL" id="JAJJMA010039365">
    <property type="protein sequence ID" value="MCL7024904.1"/>
    <property type="molecule type" value="Genomic_DNA"/>
</dbReference>
<keyword evidence="5" id="KW-0539">Nucleus</keyword>
<comment type="caution">
    <text evidence="8">The sequence shown here is derived from an EMBL/GenBank/DDBJ whole genome shotgun (WGS) entry which is preliminary data.</text>
</comment>
<dbReference type="CDD" id="cd10017">
    <property type="entry name" value="B3_DNA"/>
    <property type="match status" value="1"/>
</dbReference>
<evidence type="ECO:0000256" key="5">
    <source>
        <dbReference type="ARBA" id="ARBA00023242"/>
    </source>
</evidence>